<evidence type="ECO:0000313" key="3">
    <source>
        <dbReference type="Proteomes" id="UP000324222"/>
    </source>
</evidence>
<keyword evidence="3" id="KW-1185">Reference proteome</keyword>
<gene>
    <name evidence="2" type="ORF">E2C01_012990</name>
</gene>
<dbReference type="EMBL" id="VSRR010000829">
    <property type="protein sequence ID" value="MPC20060.1"/>
    <property type="molecule type" value="Genomic_DNA"/>
</dbReference>
<sequence>MENKQGKHSNPLRLAQRQERERGNKHNNKEDSRKASMSGLLSIHQRRSVREPLWRRVWRRRRARKGRGRRGEEPHGTEEGRGAKPHSGTSTEVPHRRRLSNSFCDARVT</sequence>
<protein>
    <submittedName>
        <fullName evidence="2">Uncharacterized protein</fullName>
    </submittedName>
</protein>
<organism evidence="2 3">
    <name type="scientific">Portunus trituberculatus</name>
    <name type="common">Swimming crab</name>
    <name type="synonym">Neptunus trituberculatus</name>
    <dbReference type="NCBI Taxonomy" id="210409"/>
    <lineage>
        <taxon>Eukaryota</taxon>
        <taxon>Metazoa</taxon>
        <taxon>Ecdysozoa</taxon>
        <taxon>Arthropoda</taxon>
        <taxon>Crustacea</taxon>
        <taxon>Multicrustacea</taxon>
        <taxon>Malacostraca</taxon>
        <taxon>Eumalacostraca</taxon>
        <taxon>Eucarida</taxon>
        <taxon>Decapoda</taxon>
        <taxon>Pleocyemata</taxon>
        <taxon>Brachyura</taxon>
        <taxon>Eubrachyura</taxon>
        <taxon>Portunoidea</taxon>
        <taxon>Portunidae</taxon>
        <taxon>Portuninae</taxon>
        <taxon>Portunus</taxon>
    </lineage>
</organism>
<evidence type="ECO:0000256" key="1">
    <source>
        <dbReference type="SAM" id="MobiDB-lite"/>
    </source>
</evidence>
<proteinExistence type="predicted"/>
<comment type="caution">
    <text evidence="2">The sequence shown here is derived from an EMBL/GenBank/DDBJ whole genome shotgun (WGS) entry which is preliminary data.</text>
</comment>
<feature type="region of interest" description="Disordered" evidence="1">
    <location>
        <begin position="1"/>
        <end position="109"/>
    </location>
</feature>
<evidence type="ECO:0000313" key="2">
    <source>
        <dbReference type="EMBL" id="MPC20060.1"/>
    </source>
</evidence>
<feature type="compositionally biased region" description="Basic residues" evidence="1">
    <location>
        <begin position="56"/>
        <end position="68"/>
    </location>
</feature>
<accession>A0A5B7DFA8</accession>
<name>A0A5B7DFA8_PORTR</name>
<feature type="compositionally biased region" description="Basic and acidic residues" evidence="1">
    <location>
        <begin position="16"/>
        <end position="34"/>
    </location>
</feature>
<dbReference type="Proteomes" id="UP000324222">
    <property type="component" value="Unassembled WGS sequence"/>
</dbReference>
<dbReference type="AlphaFoldDB" id="A0A5B7DFA8"/>
<feature type="compositionally biased region" description="Basic and acidic residues" evidence="1">
    <location>
        <begin position="69"/>
        <end position="82"/>
    </location>
</feature>
<reference evidence="2 3" key="1">
    <citation type="submission" date="2019-05" db="EMBL/GenBank/DDBJ databases">
        <title>Another draft genome of Portunus trituberculatus and its Hox gene families provides insights of decapod evolution.</title>
        <authorList>
            <person name="Jeong J.-H."/>
            <person name="Song I."/>
            <person name="Kim S."/>
            <person name="Choi T."/>
            <person name="Kim D."/>
            <person name="Ryu S."/>
            <person name="Kim W."/>
        </authorList>
    </citation>
    <scope>NUCLEOTIDE SEQUENCE [LARGE SCALE GENOMIC DNA]</scope>
    <source>
        <tissue evidence="2">Muscle</tissue>
    </source>
</reference>